<name>A0A0B4DJX6_9FLAO</name>
<protein>
    <submittedName>
        <fullName evidence="1">Uncharacterized protein</fullName>
    </submittedName>
</protein>
<dbReference type="Proteomes" id="UP000031167">
    <property type="component" value="Unassembled WGS sequence"/>
</dbReference>
<gene>
    <name evidence="1" type="ORF">RM51_01985</name>
</gene>
<evidence type="ECO:0000313" key="1">
    <source>
        <dbReference type="EMBL" id="KIC64710.1"/>
    </source>
</evidence>
<organism evidence="1 2">
    <name type="scientific">Chryseobacterium taiwanense</name>
    <dbReference type="NCBI Taxonomy" id="363331"/>
    <lineage>
        <taxon>Bacteria</taxon>
        <taxon>Pseudomonadati</taxon>
        <taxon>Bacteroidota</taxon>
        <taxon>Flavobacteriia</taxon>
        <taxon>Flavobacteriales</taxon>
        <taxon>Weeksellaceae</taxon>
        <taxon>Chryseobacterium group</taxon>
        <taxon>Chryseobacterium</taxon>
    </lineage>
</organism>
<proteinExistence type="predicted"/>
<dbReference type="EMBL" id="JWTA01000002">
    <property type="protein sequence ID" value="KIC64710.1"/>
    <property type="molecule type" value="Genomic_DNA"/>
</dbReference>
<keyword evidence="2" id="KW-1185">Reference proteome</keyword>
<dbReference type="OrthoDB" id="1422036at2"/>
<dbReference type="RefSeq" id="WP_039364612.1">
    <property type="nucleotide sequence ID" value="NZ_JWTA01000002.1"/>
</dbReference>
<comment type="caution">
    <text evidence="1">The sequence shown here is derived from an EMBL/GenBank/DDBJ whole genome shotgun (WGS) entry which is preliminary data.</text>
</comment>
<sequence length="313" mass="37093">MTRIFLLFIFLLFSEILTAHKPKVKVANFGNVKTFYISEFNFGSKTVSSEELKMEIFGKLSQRIAEKYAYNDTILIERMTMPYYNTKDFFIIENENSAHKLPWLNNGFVAKSNKRGLAIRIMSSKIEVKTVLKCVEYAILNQKKLNRHLITVNFQYNLNDKIPLEVSPDDFINEIIAKPSGLVGELMNTEILLLKDQQIIQWKNDEFVFGINTEGLKDDNLYKSLYSSHRIHDFLYYIESYYSDYFLIFKDTKTFTFFNGLRENTVENLKVETQSWEPFQLIKEKIGSRIIFYDTRDYFYLYHVNKKLLQKIE</sequence>
<evidence type="ECO:0000313" key="2">
    <source>
        <dbReference type="Proteomes" id="UP000031167"/>
    </source>
</evidence>
<dbReference type="AlphaFoldDB" id="A0A0B4DJX6"/>
<reference evidence="1 2" key="1">
    <citation type="submission" date="2014-12" db="EMBL/GenBank/DDBJ databases">
        <title>Genome sequencing of Chryseobacterium taiwanense TPW19.</title>
        <authorList>
            <person name="Tan P.W."/>
            <person name="Chan K.-G."/>
        </authorList>
    </citation>
    <scope>NUCLEOTIDE SEQUENCE [LARGE SCALE GENOMIC DNA]</scope>
    <source>
        <strain evidence="1 2">TPW19</strain>
    </source>
</reference>
<accession>A0A0B4DJX6</accession>